<evidence type="ECO:0000256" key="8">
    <source>
        <dbReference type="SAM" id="Phobius"/>
    </source>
</evidence>
<keyword evidence="6 8" id="KW-1133">Transmembrane helix</keyword>
<dbReference type="EMBL" id="LS483460">
    <property type="protein sequence ID" value="SQH99465.1"/>
    <property type="molecule type" value="Genomic_DNA"/>
</dbReference>
<evidence type="ECO:0000256" key="4">
    <source>
        <dbReference type="ARBA" id="ARBA00022475"/>
    </source>
</evidence>
<evidence type="ECO:0000313" key="12">
    <source>
        <dbReference type="Proteomes" id="UP000249264"/>
    </source>
</evidence>
<dbReference type="InterPro" id="IPR004626">
    <property type="entry name" value="RarD"/>
</dbReference>
<evidence type="ECO:0000313" key="11">
    <source>
        <dbReference type="EMBL" id="SQH99465.1"/>
    </source>
</evidence>
<dbReference type="PANTHER" id="PTHR22911:SF137">
    <property type="entry name" value="SOLUTE CARRIER FAMILY 35 MEMBER G2-RELATED"/>
    <property type="match status" value="1"/>
</dbReference>
<gene>
    <name evidence="11" type="primary">rarD</name>
    <name evidence="10" type="ORF">I6G51_10240</name>
    <name evidence="11" type="ORF">NCTC10288_00839</name>
</gene>
<dbReference type="InterPro" id="IPR000620">
    <property type="entry name" value="EamA_dom"/>
</dbReference>
<reference evidence="10 13" key="2">
    <citation type="submission" date="2020-12" db="EMBL/GenBank/DDBJ databases">
        <title>FDA dAtabase for Regulatory Grade micrObial Sequences (FDA-ARGOS): Supporting development and validation of Infectious Disease Dx tests.</title>
        <authorList>
            <person name="Sproer C."/>
            <person name="Gronow S."/>
            <person name="Severitt S."/>
            <person name="Schroder I."/>
            <person name="Tallon L."/>
            <person name="Sadzewicz L."/>
            <person name="Zhao X."/>
            <person name="Boylan J."/>
            <person name="Ott S."/>
            <person name="Bowen H."/>
            <person name="Vavikolanu K."/>
            <person name="Mehta A."/>
            <person name="Aluvathingal J."/>
            <person name="Nadendla S."/>
            <person name="Lowell S."/>
            <person name="Myers T."/>
            <person name="Yan Y."/>
            <person name="Sichtig H."/>
        </authorList>
    </citation>
    <scope>NUCLEOTIDE SEQUENCE [LARGE SCALE GENOMIC DNA]</scope>
    <source>
        <strain evidence="10 13">FDAARGOS_894</strain>
    </source>
</reference>
<evidence type="ECO:0000256" key="3">
    <source>
        <dbReference type="ARBA" id="ARBA00022448"/>
    </source>
</evidence>
<dbReference type="GO" id="GO:0005886">
    <property type="term" value="C:plasma membrane"/>
    <property type="evidence" value="ECO:0007669"/>
    <property type="project" value="UniProtKB-SubCell"/>
</dbReference>
<dbReference type="PANTHER" id="PTHR22911">
    <property type="entry name" value="ACYL-MALONYL CONDENSING ENZYME-RELATED"/>
    <property type="match status" value="1"/>
</dbReference>
<dbReference type="KEGG" id="cmin:NCTC10288_00839"/>
<dbReference type="Proteomes" id="UP000594905">
    <property type="component" value="Chromosome"/>
</dbReference>
<reference evidence="11 12" key="1">
    <citation type="submission" date="2018-06" db="EMBL/GenBank/DDBJ databases">
        <authorList>
            <consortium name="Pathogen Informatics"/>
            <person name="Doyle S."/>
        </authorList>
    </citation>
    <scope>NUCLEOTIDE SEQUENCE [LARGE SCALE GENOMIC DNA]</scope>
    <source>
        <strain evidence="11 12">NCTC10288</strain>
    </source>
</reference>
<feature type="transmembrane region" description="Helical" evidence="8">
    <location>
        <begin position="63"/>
        <end position="82"/>
    </location>
</feature>
<accession>A0A2X4UA24</accession>
<feature type="transmembrane region" description="Helical" evidence="8">
    <location>
        <begin position="259"/>
        <end position="277"/>
    </location>
</feature>
<evidence type="ECO:0000259" key="9">
    <source>
        <dbReference type="Pfam" id="PF00892"/>
    </source>
</evidence>
<evidence type="ECO:0000256" key="6">
    <source>
        <dbReference type="ARBA" id="ARBA00022989"/>
    </source>
</evidence>
<dbReference type="SUPFAM" id="SSF103481">
    <property type="entry name" value="Multidrug resistance efflux transporter EmrE"/>
    <property type="match status" value="2"/>
</dbReference>
<feature type="transmembrane region" description="Helical" evidence="8">
    <location>
        <begin position="117"/>
        <end position="134"/>
    </location>
</feature>
<feature type="domain" description="EamA" evidence="9">
    <location>
        <begin position="2"/>
        <end position="133"/>
    </location>
</feature>
<dbReference type="NCBIfam" id="TIGR00688">
    <property type="entry name" value="rarD"/>
    <property type="match status" value="1"/>
</dbReference>
<dbReference type="STRING" id="38301.NX84_09195"/>
<evidence type="ECO:0000313" key="13">
    <source>
        <dbReference type="Proteomes" id="UP000594905"/>
    </source>
</evidence>
<evidence type="ECO:0000256" key="2">
    <source>
        <dbReference type="ARBA" id="ARBA00007362"/>
    </source>
</evidence>
<feature type="transmembrane region" description="Helical" evidence="8">
    <location>
        <begin position="200"/>
        <end position="219"/>
    </location>
</feature>
<keyword evidence="3" id="KW-0813">Transport</keyword>
<dbReference type="Proteomes" id="UP000249264">
    <property type="component" value="Chromosome 1"/>
</dbReference>
<dbReference type="RefSeq" id="WP_039676051.1">
    <property type="nucleotide sequence ID" value="NZ_CP065689.1"/>
</dbReference>
<dbReference type="Pfam" id="PF00892">
    <property type="entry name" value="EamA"/>
    <property type="match status" value="2"/>
</dbReference>
<feature type="transmembrane region" description="Helical" evidence="8">
    <location>
        <begin position="140"/>
        <end position="156"/>
    </location>
</feature>
<keyword evidence="13" id="KW-1185">Reference proteome</keyword>
<comment type="subcellular location">
    <subcellularLocation>
        <location evidence="1">Cell membrane</location>
        <topology evidence="1">Multi-pass membrane protein</topology>
    </subcellularLocation>
</comment>
<comment type="similarity">
    <text evidence="2">Belongs to the EamA transporter family.</text>
</comment>
<feature type="domain" description="EamA" evidence="9">
    <location>
        <begin position="143"/>
        <end position="272"/>
    </location>
</feature>
<sequence>MFYTIAAYLMWGFFPAFFPLLRPASPFEILAHRIVWTAVLVTFMLVITGGWRELKEMSLRTWGWMLGCGITITINWGTYVIAVNSNHVADAALGYFINPLVSVALGIIFLKETLTKAQVASVSIAFVAVLWLTFMTGQAPYYSLALAFSFALYGLLKKQISVSSMGSVAAETIVMLPFALMYLGYLQVQGESTFASEGPGHMALLVTSGLVTALPLLCFAQGAKHLRLSTIGMLQYMTPIMQMLWAVFVTQEDMPTERWIGFIIIWVAVIIYLADLVRMGRASRRRARLHSPAPSTDEAAT</sequence>
<keyword evidence="7 8" id="KW-0472">Membrane</keyword>
<evidence type="ECO:0000313" key="10">
    <source>
        <dbReference type="EMBL" id="QPS59264.1"/>
    </source>
</evidence>
<feature type="transmembrane region" description="Helical" evidence="8">
    <location>
        <begin position="226"/>
        <end position="247"/>
    </location>
</feature>
<evidence type="ECO:0000256" key="5">
    <source>
        <dbReference type="ARBA" id="ARBA00022692"/>
    </source>
</evidence>
<feature type="transmembrane region" description="Helical" evidence="8">
    <location>
        <begin position="34"/>
        <end position="51"/>
    </location>
</feature>
<dbReference type="InterPro" id="IPR037185">
    <property type="entry name" value="EmrE-like"/>
</dbReference>
<keyword evidence="4" id="KW-1003">Cell membrane</keyword>
<protein>
    <submittedName>
        <fullName evidence="10">EamA family transporter RarD</fullName>
    </submittedName>
    <submittedName>
        <fullName evidence="11">RarD protein</fullName>
    </submittedName>
</protein>
<dbReference type="AlphaFoldDB" id="A0A2X4UA24"/>
<keyword evidence="5 8" id="KW-0812">Transmembrane</keyword>
<organism evidence="11 12">
    <name type="scientific">Corynebacterium minutissimum</name>
    <dbReference type="NCBI Taxonomy" id="38301"/>
    <lineage>
        <taxon>Bacteria</taxon>
        <taxon>Bacillati</taxon>
        <taxon>Actinomycetota</taxon>
        <taxon>Actinomycetes</taxon>
        <taxon>Mycobacteriales</taxon>
        <taxon>Corynebacteriaceae</taxon>
        <taxon>Corynebacterium</taxon>
    </lineage>
</organism>
<feature type="transmembrane region" description="Helical" evidence="8">
    <location>
        <begin position="5"/>
        <end position="22"/>
    </location>
</feature>
<name>A0A2X4UA24_9CORY</name>
<feature type="transmembrane region" description="Helical" evidence="8">
    <location>
        <begin position="168"/>
        <end position="188"/>
    </location>
</feature>
<dbReference type="GeneID" id="70782756"/>
<proteinExistence type="inferred from homology"/>
<dbReference type="EMBL" id="CP065689">
    <property type="protein sequence ID" value="QPS59264.1"/>
    <property type="molecule type" value="Genomic_DNA"/>
</dbReference>
<dbReference type="OrthoDB" id="369870at2"/>
<evidence type="ECO:0000256" key="7">
    <source>
        <dbReference type="ARBA" id="ARBA00023136"/>
    </source>
</evidence>
<evidence type="ECO:0000256" key="1">
    <source>
        <dbReference type="ARBA" id="ARBA00004651"/>
    </source>
</evidence>
<feature type="transmembrane region" description="Helical" evidence="8">
    <location>
        <begin position="88"/>
        <end position="110"/>
    </location>
</feature>